<feature type="transmembrane region" description="Helical" evidence="8">
    <location>
        <begin position="304"/>
        <end position="322"/>
    </location>
</feature>
<feature type="transmembrane region" description="Helical" evidence="8">
    <location>
        <begin position="334"/>
        <end position="357"/>
    </location>
</feature>
<dbReference type="InterPro" id="IPR004761">
    <property type="entry name" value="Spore_GerAB"/>
</dbReference>
<feature type="transmembrane region" description="Helical" evidence="8">
    <location>
        <begin position="269"/>
        <end position="292"/>
    </location>
</feature>
<feature type="transmembrane region" description="Helical" evidence="8">
    <location>
        <begin position="117"/>
        <end position="136"/>
    </location>
</feature>
<evidence type="ECO:0000313" key="10">
    <source>
        <dbReference type="Proteomes" id="UP001596047"/>
    </source>
</evidence>
<dbReference type="PANTHER" id="PTHR34975">
    <property type="entry name" value="SPORE GERMINATION PROTEIN A2"/>
    <property type="match status" value="1"/>
</dbReference>
<protein>
    <submittedName>
        <fullName evidence="9">Endospore germination permease</fullName>
    </submittedName>
</protein>
<feature type="transmembrane region" description="Helical" evidence="8">
    <location>
        <begin position="80"/>
        <end position="105"/>
    </location>
</feature>
<feature type="transmembrane region" description="Helical" evidence="8">
    <location>
        <begin position="221"/>
        <end position="243"/>
    </location>
</feature>
<reference evidence="10" key="1">
    <citation type="journal article" date="2019" name="Int. J. Syst. Evol. Microbiol.">
        <title>The Global Catalogue of Microorganisms (GCM) 10K type strain sequencing project: providing services to taxonomists for standard genome sequencing and annotation.</title>
        <authorList>
            <consortium name="The Broad Institute Genomics Platform"/>
            <consortium name="The Broad Institute Genome Sequencing Center for Infectious Disease"/>
            <person name="Wu L."/>
            <person name="Ma J."/>
        </authorList>
    </citation>
    <scope>NUCLEOTIDE SEQUENCE [LARGE SCALE GENOMIC DNA]</scope>
    <source>
        <strain evidence="10">CGMCC 1.3240</strain>
    </source>
</reference>
<comment type="caution">
    <text evidence="9">The sequence shown here is derived from an EMBL/GenBank/DDBJ whole genome shotgun (WGS) entry which is preliminary data.</text>
</comment>
<sequence>MKITITANQAALFLFVFLTSSSIINIPSPLISFAGNSAWLSLIFSAICGLLIAFPVIWLARVFPGKSFIEYSREVVGTPITFLLGLPFLFYQIHMAAAIVLDIAMFMKSSMMRETPAFWFIFLTFMVVAVSVHSGIDKITGLFPVLMGNVLFFVFLIIIMSYKNYHPSNIFPIMPDGVKPFLHGVYFSFGFPYVEIVLFSMVLPYVPSLGKKFGRKLSSAILWNAFCLVAATVVTIFVFGPIAGERKYSLFEVARTVNIADVFQRIEALIGYSLIVASFMKTTIVLFTAHQTCIHLIGLKEDKMLIYPLAMLMAIISCTAILKGDVQWGFEVSAIHPMWGFTCAGLPLLIVFIVALLRKKKPAAAAS</sequence>
<evidence type="ECO:0000313" key="9">
    <source>
        <dbReference type="EMBL" id="MFC5649205.1"/>
    </source>
</evidence>
<gene>
    <name evidence="9" type="ORF">ACFPYJ_08690</name>
</gene>
<keyword evidence="7 8" id="KW-0472">Membrane</keyword>
<organism evidence="9 10">
    <name type="scientific">Paenibacillus solisilvae</name>
    <dbReference type="NCBI Taxonomy" id="2486751"/>
    <lineage>
        <taxon>Bacteria</taxon>
        <taxon>Bacillati</taxon>
        <taxon>Bacillota</taxon>
        <taxon>Bacilli</taxon>
        <taxon>Bacillales</taxon>
        <taxon>Paenibacillaceae</taxon>
        <taxon>Paenibacillus</taxon>
    </lineage>
</organism>
<feature type="transmembrane region" description="Helical" evidence="8">
    <location>
        <begin position="143"/>
        <end position="165"/>
    </location>
</feature>
<comment type="subcellular location">
    <subcellularLocation>
        <location evidence="1">Membrane</location>
        <topology evidence="1">Multi-pass membrane protein</topology>
    </subcellularLocation>
</comment>
<feature type="transmembrane region" description="Helical" evidence="8">
    <location>
        <begin position="185"/>
        <end position="209"/>
    </location>
</feature>
<evidence type="ECO:0000256" key="4">
    <source>
        <dbReference type="ARBA" id="ARBA00022544"/>
    </source>
</evidence>
<name>A0ABW0VUB5_9BACL</name>
<keyword evidence="10" id="KW-1185">Reference proteome</keyword>
<dbReference type="PANTHER" id="PTHR34975:SF2">
    <property type="entry name" value="SPORE GERMINATION PROTEIN A2"/>
    <property type="match status" value="1"/>
</dbReference>
<evidence type="ECO:0000256" key="2">
    <source>
        <dbReference type="ARBA" id="ARBA00007998"/>
    </source>
</evidence>
<feature type="transmembrane region" description="Helical" evidence="8">
    <location>
        <begin position="38"/>
        <end position="60"/>
    </location>
</feature>
<dbReference type="Proteomes" id="UP001596047">
    <property type="component" value="Unassembled WGS sequence"/>
</dbReference>
<accession>A0ABW0VUB5</accession>
<keyword evidence="6 8" id="KW-1133">Transmembrane helix</keyword>
<keyword evidence="4" id="KW-0309">Germination</keyword>
<dbReference type="RefSeq" id="WP_379187702.1">
    <property type="nucleotide sequence ID" value="NZ_JBHSOW010000030.1"/>
</dbReference>
<keyword evidence="5 8" id="KW-0812">Transmembrane</keyword>
<evidence type="ECO:0000256" key="1">
    <source>
        <dbReference type="ARBA" id="ARBA00004141"/>
    </source>
</evidence>
<evidence type="ECO:0000256" key="5">
    <source>
        <dbReference type="ARBA" id="ARBA00022692"/>
    </source>
</evidence>
<keyword evidence="3" id="KW-0813">Transport</keyword>
<dbReference type="EMBL" id="JBHSOW010000030">
    <property type="protein sequence ID" value="MFC5649205.1"/>
    <property type="molecule type" value="Genomic_DNA"/>
</dbReference>
<proteinExistence type="inferred from homology"/>
<evidence type="ECO:0000256" key="8">
    <source>
        <dbReference type="SAM" id="Phobius"/>
    </source>
</evidence>
<comment type="similarity">
    <text evidence="2">Belongs to the amino acid-polyamine-organocation (APC) superfamily. Spore germination protein (SGP) (TC 2.A.3.9) family.</text>
</comment>
<evidence type="ECO:0000256" key="7">
    <source>
        <dbReference type="ARBA" id="ARBA00023136"/>
    </source>
</evidence>
<dbReference type="NCBIfam" id="TIGR00912">
    <property type="entry name" value="2A0309"/>
    <property type="match status" value="1"/>
</dbReference>
<dbReference type="Pfam" id="PF03845">
    <property type="entry name" value="Spore_permease"/>
    <property type="match status" value="1"/>
</dbReference>
<evidence type="ECO:0000256" key="3">
    <source>
        <dbReference type="ARBA" id="ARBA00022448"/>
    </source>
</evidence>
<evidence type="ECO:0000256" key="6">
    <source>
        <dbReference type="ARBA" id="ARBA00022989"/>
    </source>
</evidence>